<dbReference type="GO" id="GO:0016020">
    <property type="term" value="C:membrane"/>
    <property type="evidence" value="ECO:0007669"/>
    <property type="project" value="UniProtKB-SubCell"/>
</dbReference>
<feature type="transmembrane region" description="Helical" evidence="7">
    <location>
        <begin position="427"/>
        <end position="445"/>
    </location>
</feature>
<dbReference type="OrthoDB" id="10262656at2759"/>
<feature type="transmembrane region" description="Helical" evidence="7">
    <location>
        <begin position="276"/>
        <end position="293"/>
    </location>
</feature>
<feature type="transmembrane region" description="Helical" evidence="7">
    <location>
        <begin position="88"/>
        <end position="113"/>
    </location>
</feature>
<feature type="transmembrane region" description="Helical" evidence="7">
    <location>
        <begin position="190"/>
        <end position="212"/>
    </location>
</feature>
<dbReference type="CDD" id="cd17330">
    <property type="entry name" value="MFS_SLC46_TetA_like"/>
    <property type="match status" value="1"/>
</dbReference>
<dbReference type="VEuPathDB" id="FungiDB:ASPCADRAFT_397816"/>
<dbReference type="SUPFAM" id="SSF103473">
    <property type="entry name" value="MFS general substrate transporter"/>
    <property type="match status" value="1"/>
</dbReference>
<evidence type="ECO:0000256" key="6">
    <source>
        <dbReference type="SAM" id="MobiDB-lite"/>
    </source>
</evidence>
<keyword evidence="3 7" id="KW-0812">Transmembrane</keyword>
<dbReference type="GO" id="GO:0022857">
    <property type="term" value="F:transmembrane transporter activity"/>
    <property type="evidence" value="ECO:0007669"/>
    <property type="project" value="InterPro"/>
</dbReference>
<evidence type="ECO:0000256" key="4">
    <source>
        <dbReference type="ARBA" id="ARBA00022989"/>
    </source>
</evidence>
<dbReference type="InterPro" id="IPR011701">
    <property type="entry name" value="MFS"/>
</dbReference>
<dbReference type="PANTHER" id="PTHR23504">
    <property type="entry name" value="MAJOR FACILITATOR SUPERFAMILY DOMAIN-CONTAINING PROTEIN 10"/>
    <property type="match status" value="1"/>
</dbReference>
<dbReference type="PROSITE" id="PS50850">
    <property type="entry name" value="MFS"/>
    <property type="match status" value="1"/>
</dbReference>
<protein>
    <recommendedName>
        <fullName evidence="8">Major facilitator superfamily (MFS) profile domain-containing protein</fullName>
    </recommendedName>
</protein>
<evidence type="ECO:0000313" key="9">
    <source>
        <dbReference type="EMBL" id="OOF94150.1"/>
    </source>
</evidence>
<sequence length="513" mass="55346">MPLTREAETHIRSSINQLLLLAVCRVAEPIAITSILPYAWSMIKDFHITTDQNAAIYAGILVGAYAFSEAITSVFWGALSDRIGRRPVVLLGCCGTIVSLMMVGLAPTFWVALVGRILGGALNGNIAVIQTMVCELVEDAENEPQAYAVMPFFWSLGTIIGPAIGGLLAKPAEGLPSIFSPQGLFARFPYLLPNLVCSILLCVSIFCVWLFLRETHPDMQPLDTVGHEPARQPLLSPNPGLHSEPETMINPLENGTHLHPTYTTPKPSSSSHPNTIYTPELIMFITALGIFTFHSMSYDHLLPIFLQDTNTNTNPSTPTNPLHIPGGLNLTTQTVGLILASDSIIALLIQSTLFPVLVHTYGIWSLYTWVTSLHPTCYLIHPFLVFLPSHFLFPGIYTCLIIRNILSIIAYPVLLILIKQATSDPKALGRVNGLAASAGAISRMVAPPVSGLLYSLGKGMGFTGLAWWGTAGAAVVGTVQMWFLRPVLKRKGGGREGSCFGSGEIQPPAAAAE</sequence>
<gene>
    <name evidence="9" type="ORF">ASPCADRAFT_397816</name>
</gene>
<evidence type="ECO:0000313" key="10">
    <source>
        <dbReference type="Proteomes" id="UP000188318"/>
    </source>
</evidence>
<keyword evidence="4 7" id="KW-1133">Transmembrane helix</keyword>
<dbReference type="InterPro" id="IPR036259">
    <property type="entry name" value="MFS_trans_sf"/>
</dbReference>
<feature type="transmembrane region" description="Helical" evidence="7">
    <location>
        <begin position="391"/>
        <end position="415"/>
    </location>
</feature>
<feature type="transmembrane region" description="Helical" evidence="7">
    <location>
        <begin position="18"/>
        <end position="43"/>
    </location>
</feature>
<dbReference type="AlphaFoldDB" id="A0A1R3RI53"/>
<keyword evidence="5 7" id="KW-0472">Membrane</keyword>
<feature type="transmembrane region" description="Helical" evidence="7">
    <location>
        <begin position="55"/>
        <end position="76"/>
    </location>
</feature>
<reference evidence="10" key="1">
    <citation type="journal article" date="2017" name="Genome Biol.">
        <title>Comparative genomics reveals high biological diversity and specific adaptations in the industrially and medically important fungal genus Aspergillus.</title>
        <authorList>
            <person name="de Vries R.P."/>
            <person name="Riley R."/>
            <person name="Wiebenga A."/>
            <person name="Aguilar-Osorio G."/>
            <person name="Amillis S."/>
            <person name="Uchima C.A."/>
            <person name="Anderluh G."/>
            <person name="Asadollahi M."/>
            <person name="Askin M."/>
            <person name="Barry K."/>
            <person name="Battaglia E."/>
            <person name="Bayram O."/>
            <person name="Benocci T."/>
            <person name="Braus-Stromeyer S.A."/>
            <person name="Caldana C."/>
            <person name="Canovas D."/>
            <person name="Cerqueira G.C."/>
            <person name="Chen F."/>
            <person name="Chen W."/>
            <person name="Choi C."/>
            <person name="Clum A."/>
            <person name="Dos Santos R.A."/>
            <person name="Damasio A.R."/>
            <person name="Diallinas G."/>
            <person name="Emri T."/>
            <person name="Fekete E."/>
            <person name="Flipphi M."/>
            <person name="Freyberg S."/>
            <person name="Gallo A."/>
            <person name="Gournas C."/>
            <person name="Habgood R."/>
            <person name="Hainaut M."/>
            <person name="Harispe M.L."/>
            <person name="Henrissat B."/>
            <person name="Hilden K.S."/>
            <person name="Hope R."/>
            <person name="Hossain A."/>
            <person name="Karabika E."/>
            <person name="Karaffa L."/>
            <person name="Karanyi Z."/>
            <person name="Krasevec N."/>
            <person name="Kuo A."/>
            <person name="Kusch H."/>
            <person name="LaButti K."/>
            <person name="Lagendijk E.L."/>
            <person name="Lapidus A."/>
            <person name="Levasseur A."/>
            <person name="Lindquist E."/>
            <person name="Lipzen A."/>
            <person name="Logrieco A.F."/>
            <person name="MacCabe A."/>
            <person name="Maekelae M.R."/>
            <person name="Malavazi I."/>
            <person name="Melin P."/>
            <person name="Meyer V."/>
            <person name="Mielnichuk N."/>
            <person name="Miskei M."/>
            <person name="Molnar A.P."/>
            <person name="Mule G."/>
            <person name="Ngan C.Y."/>
            <person name="Orejas M."/>
            <person name="Orosz E."/>
            <person name="Ouedraogo J.P."/>
            <person name="Overkamp K.M."/>
            <person name="Park H.-S."/>
            <person name="Perrone G."/>
            <person name="Piumi F."/>
            <person name="Punt P.J."/>
            <person name="Ram A.F."/>
            <person name="Ramon A."/>
            <person name="Rauscher S."/>
            <person name="Record E."/>
            <person name="Riano-Pachon D.M."/>
            <person name="Robert V."/>
            <person name="Roehrig J."/>
            <person name="Ruller R."/>
            <person name="Salamov A."/>
            <person name="Salih N.S."/>
            <person name="Samson R.A."/>
            <person name="Sandor E."/>
            <person name="Sanguinetti M."/>
            <person name="Schuetze T."/>
            <person name="Sepcic K."/>
            <person name="Shelest E."/>
            <person name="Sherlock G."/>
            <person name="Sophianopoulou V."/>
            <person name="Squina F.M."/>
            <person name="Sun H."/>
            <person name="Susca A."/>
            <person name="Todd R.B."/>
            <person name="Tsang A."/>
            <person name="Unkles S.E."/>
            <person name="van de Wiele N."/>
            <person name="van Rossen-Uffink D."/>
            <person name="Oliveira J.V."/>
            <person name="Vesth T.C."/>
            <person name="Visser J."/>
            <person name="Yu J.-H."/>
            <person name="Zhou M."/>
            <person name="Andersen M.R."/>
            <person name="Archer D.B."/>
            <person name="Baker S.E."/>
            <person name="Benoit I."/>
            <person name="Brakhage A.A."/>
            <person name="Braus G.H."/>
            <person name="Fischer R."/>
            <person name="Frisvad J.C."/>
            <person name="Goldman G.H."/>
            <person name="Houbraken J."/>
            <person name="Oakley B."/>
            <person name="Pocsi I."/>
            <person name="Scazzocchio C."/>
            <person name="Seiboth B."/>
            <person name="vanKuyk P.A."/>
            <person name="Wortman J."/>
            <person name="Dyer P.S."/>
            <person name="Grigoriev I.V."/>
        </authorList>
    </citation>
    <scope>NUCLEOTIDE SEQUENCE [LARGE SCALE GENOMIC DNA]</scope>
    <source>
        <strain evidence="10">ITEM 5010</strain>
    </source>
</reference>
<feature type="transmembrane region" description="Helical" evidence="7">
    <location>
        <begin position="344"/>
        <end position="364"/>
    </location>
</feature>
<evidence type="ECO:0000259" key="8">
    <source>
        <dbReference type="PROSITE" id="PS50850"/>
    </source>
</evidence>
<evidence type="ECO:0000256" key="2">
    <source>
        <dbReference type="ARBA" id="ARBA00022448"/>
    </source>
</evidence>
<dbReference type="Pfam" id="PF07690">
    <property type="entry name" value="MFS_1"/>
    <property type="match status" value="1"/>
</dbReference>
<dbReference type="PANTHER" id="PTHR23504:SF2">
    <property type="entry name" value="TRANSPORTER, PUTATIVE (AFU_ORTHOLOGUE AFUA_8G04150)-RELATED"/>
    <property type="match status" value="1"/>
</dbReference>
<comment type="subcellular location">
    <subcellularLocation>
        <location evidence="1">Membrane</location>
        <topology evidence="1">Multi-pass membrane protein</topology>
    </subcellularLocation>
</comment>
<evidence type="ECO:0000256" key="1">
    <source>
        <dbReference type="ARBA" id="ARBA00004141"/>
    </source>
</evidence>
<keyword evidence="10" id="KW-1185">Reference proteome</keyword>
<dbReference type="PRINTS" id="PR01035">
    <property type="entry name" value="TCRTETA"/>
</dbReference>
<dbReference type="EMBL" id="KV907502">
    <property type="protein sequence ID" value="OOF94150.1"/>
    <property type="molecule type" value="Genomic_DNA"/>
</dbReference>
<dbReference type="Proteomes" id="UP000188318">
    <property type="component" value="Unassembled WGS sequence"/>
</dbReference>
<evidence type="ECO:0000256" key="3">
    <source>
        <dbReference type="ARBA" id="ARBA00022692"/>
    </source>
</evidence>
<feature type="domain" description="Major facilitator superfamily (MFS) profile" evidence="8">
    <location>
        <begin position="17"/>
        <end position="489"/>
    </location>
</feature>
<keyword evidence="2" id="KW-0813">Transport</keyword>
<organism evidence="9 10">
    <name type="scientific">Aspergillus carbonarius (strain ITEM 5010)</name>
    <dbReference type="NCBI Taxonomy" id="602072"/>
    <lineage>
        <taxon>Eukaryota</taxon>
        <taxon>Fungi</taxon>
        <taxon>Dikarya</taxon>
        <taxon>Ascomycota</taxon>
        <taxon>Pezizomycotina</taxon>
        <taxon>Eurotiomycetes</taxon>
        <taxon>Eurotiomycetidae</taxon>
        <taxon>Eurotiales</taxon>
        <taxon>Aspergillaceae</taxon>
        <taxon>Aspergillus</taxon>
        <taxon>Aspergillus subgen. Circumdati</taxon>
    </lineage>
</organism>
<evidence type="ECO:0000256" key="7">
    <source>
        <dbReference type="SAM" id="Phobius"/>
    </source>
</evidence>
<name>A0A1R3RI53_ASPC5</name>
<feature type="region of interest" description="Disordered" evidence="6">
    <location>
        <begin position="492"/>
        <end position="513"/>
    </location>
</feature>
<proteinExistence type="predicted"/>
<dbReference type="InterPro" id="IPR020846">
    <property type="entry name" value="MFS_dom"/>
</dbReference>
<dbReference type="InterPro" id="IPR001958">
    <property type="entry name" value="Tet-R_TetA/multi-R_MdtG-like"/>
</dbReference>
<feature type="transmembrane region" description="Helical" evidence="7">
    <location>
        <begin position="465"/>
        <end position="484"/>
    </location>
</feature>
<dbReference type="OMA" id="LYGLCWP"/>
<accession>A0A1R3RI53</accession>
<evidence type="ECO:0000256" key="5">
    <source>
        <dbReference type="ARBA" id="ARBA00023136"/>
    </source>
</evidence>
<feature type="transmembrane region" description="Helical" evidence="7">
    <location>
        <begin position="146"/>
        <end position="169"/>
    </location>
</feature>
<dbReference type="Gene3D" id="1.20.1250.20">
    <property type="entry name" value="MFS general substrate transporter like domains"/>
    <property type="match status" value="1"/>
</dbReference>